<dbReference type="EMBL" id="CP002545">
    <property type="protein sequence ID" value="ADY50626.1"/>
    <property type="molecule type" value="Genomic_DNA"/>
</dbReference>
<dbReference type="AlphaFoldDB" id="F0SC41"/>
<gene>
    <name evidence="7" type="ordered locus">Pedsa_0037</name>
</gene>
<evidence type="ECO:0000256" key="1">
    <source>
        <dbReference type="ARBA" id="ARBA00011073"/>
    </source>
</evidence>
<keyword evidence="4 5" id="KW-0720">Serine protease</keyword>
<dbReference type="InterPro" id="IPR000209">
    <property type="entry name" value="Peptidase_S8/S53_dom"/>
</dbReference>
<name>F0SC41_PSESL</name>
<dbReference type="PANTHER" id="PTHR43399">
    <property type="entry name" value="SUBTILISIN-RELATED"/>
    <property type="match status" value="1"/>
</dbReference>
<dbReference type="InterPro" id="IPR015500">
    <property type="entry name" value="Peptidase_S8_subtilisin-rel"/>
</dbReference>
<dbReference type="STRING" id="762903.Pedsa_0037"/>
<reference evidence="7 8" key="1">
    <citation type="journal article" date="2011" name="Stand. Genomic Sci.">
        <title>Complete genome sequence of the gliding, heparinolytic Pedobacter saltans type strain (113).</title>
        <authorList>
            <person name="Liolios K."/>
            <person name="Sikorski J."/>
            <person name="Lu M."/>
            <person name="Nolan M."/>
            <person name="Lapidus A."/>
            <person name="Lucas S."/>
            <person name="Hammon N."/>
            <person name="Deshpande S."/>
            <person name="Cheng J.F."/>
            <person name="Tapia R."/>
            <person name="Han C."/>
            <person name="Goodwin L."/>
            <person name="Pitluck S."/>
            <person name="Huntemann M."/>
            <person name="Ivanova N."/>
            <person name="Pagani I."/>
            <person name="Mavromatis K."/>
            <person name="Ovchinikova G."/>
            <person name="Pati A."/>
            <person name="Chen A."/>
            <person name="Palaniappan K."/>
            <person name="Land M."/>
            <person name="Hauser L."/>
            <person name="Brambilla E.M."/>
            <person name="Kotsyurbenko O."/>
            <person name="Rohde M."/>
            <person name="Tindall B.J."/>
            <person name="Abt B."/>
            <person name="Goker M."/>
            <person name="Detter J.C."/>
            <person name="Woyke T."/>
            <person name="Bristow J."/>
            <person name="Eisen J.A."/>
            <person name="Markowitz V."/>
            <person name="Hugenholtz P."/>
            <person name="Klenk H.P."/>
            <person name="Kyrpides N.C."/>
        </authorList>
    </citation>
    <scope>NUCLEOTIDE SEQUENCE [LARGE SCALE GENOMIC DNA]</scope>
    <source>
        <strain evidence="8">ATCC 51119 / DSM 12145 / JCM 21818 / LMG 10337 / NBRC 100064 / NCIMB 13643</strain>
    </source>
</reference>
<sequence>MKYLYQIFIPLIAIVTLAFTNSDNPVKQSFTLPENISYGDYLPNTIIVKYKSLPVATLAERQVTSKELSGIEIISMKPVITQPLRTLSYAEQSKIDDNGLNRIYAINYKSKRNIESVINQFLADENVEYAEPSYVSKTLASPNDPFFIGGSQPYLNQVKAPQAWNIQNDANAVVVAVIDTGSELAHPDLAANIFINYNDPINGIDDDGDGYVDNYYGWDFGGASLNSTPDNDPNVKGADADHGVHVSGLVSAVTNNGIGVASIAKNAKLMILKAGVDDVPRSVYYGYQAIIYAADHGVKIINCSWGSNGRSNFEQEVINYAVSKGCLVVAAAGNDGNEVPVYPAAYSGVLAVANVTAEDIRNGGSSYGFHVGISAPGTSILNTTFSGSYGVKSGTSMAAPLVSSAAALVAAKYPNLSGVQIGEILKQSTDDIYSITQNQAYLNKLGTGRLNVEKALSIAGGPALKKQGILIHDETGSLMAQSTATFDIRVKNILSDANDVFVELGSLNANVKVVNGKRPVGFMAEGEEKEIKGLSVEIGNIGENQDVVFYLEYTSSTQNYRYREYFSVPMNRDYINYSSKDLATTITSNGRVGYSDFGTEQGQGFNYKGSNLLYECSLMIGNANNRVSNNTRVDGHADEHFVKVKRAQRKSAESGEFLAESVFNDSNSLFPLSVEVTHRHVSKEDQDFILVEYEVKNTGTEDLNNVYLGLFSDWDIGESDKNITKLSEENRLAYACPATNAQTFGGLRLVTDQKLNYYPMSYMIPGDFLETGDFTIEEKYLSLSSGIAKRSLGDAYANGADIMYVLGAGPFKIQKGESERVAFAFLAADKLDDLIATSQAAQKAYDVWAEKSKIVKYALMQNYPNPVIKSNNPKTTINLELPEDSMVTLKIIDLFGREFKTVCHQKLTQGRHAFEVDMSNALPGIYYGYANFNGKIAGIKIAVE</sequence>
<dbReference type="PROSITE" id="PS51892">
    <property type="entry name" value="SUBTILASE"/>
    <property type="match status" value="1"/>
</dbReference>
<dbReference type="GO" id="GO:0006508">
    <property type="term" value="P:proteolysis"/>
    <property type="evidence" value="ECO:0007669"/>
    <property type="project" value="UniProtKB-KW"/>
</dbReference>
<feature type="active site" description="Charge relay system" evidence="5">
    <location>
        <position position="242"/>
    </location>
</feature>
<dbReference type="Proteomes" id="UP000000310">
    <property type="component" value="Chromosome"/>
</dbReference>
<feature type="active site" description="Charge relay system" evidence="5">
    <location>
        <position position="396"/>
    </location>
</feature>
<reference evidence="8" key="2">
    <citation type="submission" date="2011-02" db="EMBL/GenBank/DDBJ databases">
        <title>The complete genome of Pedobacter saltans DSM 12145.</title>
        <authorList>
            <consortium name="US DOE Joint Genome Institute (JGI-PGF)"/>
            <person name="Lucas S."/>
            <person name="Copeland A."/>
            <person name="Lapidus A."/>
            <person name="Bruce D."/>
            <person name="Goodwin L."/>
            <person name="Pitluck S."/>
            <person name="Kyrpides N."/>
            <person name="Mavromatis K."/>
            <person name="Pagani I."/>
            <person name="Ivanova N."/>
            <person name="Ovchinnikova G."/>
            <person name="Lu M."/>
            <person name="Detter J.C."/>
            <person name="Han C."/>
            <person name="Land M."/>
            <person name="Hauser L."/>
            <person name="Markowitz V."/>
            <person name="Cheng J.-F."/>
            <person name="Hugenholtz P."/>
            <person name="Woyke T."/>
            <person name="Wu D."/>
            <person name="Tindall B."/>
            <person name="Pomrenke H.G."/>
            <person name="Brambilla E."/>
            <person name="Klenk H.-P."/>
            <person name="Eisen J.A."/>
        </authorList>
    </citation>
    <scope>NUCLEOTIDE SEQUENCE [LARGE SCALE GENOMIC DNA]</scope>
    <source>
        <strain evidence="8">ATCC 51119 / DSM 12145 / JCM 21818 / LMG 10337 / NBRC 100064 / NCIMB 13643</strain>
    </source>
</reference>
<feature type="domain" description="Peptidase S8/S53" evidence="6">
    <location>
        <begin position="171"/>
        <end position="447"/>
    </location>
</feature>
<dbReference type="OrthoDB" id="9813435at2"/>
<organism evidence="7 8">
    <name type="scientific">Pseudopedobacter saltans (strain ATCC 51119 / DSM 12145 / JCM 21818 / CCUG 39354 / LMG 10337 / NBRC 100064 / NCIMB 13643)</name>
    <name type="common">Pedobacter saltans</name>
    <dbReference type="NCBI Taxonomy" id="762903"/>
    <lineage>
        <taxon>Bacteria</taxon>
        <taxon>Pseudomonadati</taxon>
        <taxon>Bacteroidota</taxon>
        <taxon>Sphingobacteriia</taxon>
        <taxon>Sphingobacteriales</taxon>
        <taxon>Sphingobacteriaceae</taxon>
        <taxon>Pseudopedobacter</taxon>
    </lineage>
</organism>
<proteinExistence type="inferred from homology"/>
<evidence type="ECO:0000256" key="4">
    <source>
        <dbReference type="ARBA" id="ARBA00022825"/>
    </source>
</evidence>
<dbReference type="Pfam" id="PF00082">
    <property type="entry name" value="Peptidase_S8"/>
    <property type="match status" value="1"/>
</dbReference>
<accession>F0SC41</accession>
<dbReference type="eggNOG" id="COG1404">
    <property type="taxonomic scope" value="Bacteria"/>
</dbReference>
<comment type="similarity">
    <text evidence="1 5">Belongs to the peptidase S8 family.</text>
</comment>
<dbReference type="InterPro" id="IPR036852">
    <property type="entry name" value="Peptidase_S8/S53_dom_sf"/>
</dbReference>
<dbReference type="KEGG" id="psn:Pedsa_0037"/>
<evidence type="ECO:0000256" key="5">
    <source>
        <dbReference type="PROSITE-ProRule" id="PRU01240"/>
    </source>
</evidence>
<dbReference type="InterPro" id="IPR051048">
    <property type="entry name" value="Peptidase_S8/S53_subtilisin"/>
</dbReference>
<keyword evidence="2 5" id="KW-0645">Protease</keyword>
<dbReference type="PRINTS" id="PR00723">
    <property type="entry name" value="SUBTILISIN"/>
</dbReference>
<evidence type="ECO:0000259" key="6">
    <source>
        <dbReference type="Pfam" id="PF00082"/>
    </source>
</evidence>
<dbReference type="SUPFAM" id="SSF52743">
    <property type="entry name" value="Subtilisin-like"/>
    <property type="match status" value="1"/>
</dbReference>
<protein>
    <submittedName>
        <fullName evidence="7">Peptidase S8 and S53 subtilisin kexin sedolisin</fullName>
    </submittedName>
</protein>
<dbReference type="RefSeq" id="WP_013631129.1">
    <property type="nucleotide sequence ID" value="NC_015177.1"/>
</dbReference>
<dbReference type="HOGENOM" id="CLU_009781_0_0_10"/>
<evidence type="ECO:0000313" key="8">
    <source>
        <dbReference type="Proteomes" id="UP000000310"/>
    </source>
</evidence>
<evidence type="ECO:0000256" key="3">
    <source>
        <dbReference type="ARBA" id="ARBA00022801"/>
    </source>
</evidence>
<keyword evidence="3 5" id="KW-0378">Hydrolase</keyword>
<evidence type="ECO:0000313" key="7">
    <source>
        <dbReference type="EMBL" id="ADY50626.1"/>
    </source>
</evidence>
<evidence type="ECO:0000256" key="2">
    <source>
        <dbReference type="ARBA" id="ARBA00022670"/>
    </source>
</evidence>
<dbReference type="GO" id="GO:0004252">
    <property type="term" value="F:serine-type endopeptidase activity"/>
    <property type="evidence" value="ECO:0007669"/>
    <property type="project" value="UniProtKB-UniRule"/>
</dbReference>
<dbReference type="PANTHER" id="PTHR43399:SF4">
    <property type="entry name" value="CELL WALL-ASSOCIATED PROTEASE"/>
    <property type="match status" value="1"/>
</dbReference>
<dbReference type="Gene3D" id="3.40.50.200">
    <property type="entry name" value="Peptidase S8/S53 domain"/>
    <property type="match status" value="1"/>
</dbReference>
<keyword evidence="8" id="KW-1185">Reference proteome</keyword>
<feature type="active site" description="Charge relay system" evidence="5">
    <location>
        <position position="179"/>
    </location>
</feature>